<name>A0AAU9E9Z4_9FIRM</name>
<dbReference type="Pfam" id="PF02810">
    <property type="entry name" value="SEC-C"/>
    <property type="match status" value="1"/>
</dbReference>
<dbReference type="Gene3D" id="3.10.450.50">
    <property type="match status" value="1"/>
</dbReference>
<dbReference type="InterPro" id="IPR004027">
    <property type="entry name" value="SEC_C_motif"/>
</dbReference>
<organism evidence="1 2">
    <name type="scientific">Helicovermis profundi</name>
    <dbReference type="NCBI Taxonomy" id="3065157"/>
    <lineage>
        <taxon>Bacteria</taxon>
        <taxon>Bacillati</taxon>
        <taxon>Bacillota</taxon>
        <taxon>Clostridia</taxon>
        <taxon>Helicovermis</taxon>
    </lineage>
</organism>
<evidence type="ECO:0000313" key="1">
    <source>
        <dbReference type="EMBL" id="BEP30328.1"/>
    </source>
</evidence>
<dbReference type="PANTHER" id="PTHR33747:SF1">
    <property type="entry name" value="ADENYLATE CYCLASE-ASSOCIATED CAP C-TERMINAL DOMAIN-CONTAINING PROTEIN"/>
    <property type="match status" value="1"/>
</dbReference>
<protein>
    <recommendedName>
        <fullName evidence="3">SEC-C motif-containing protein</fullName>
    </recommendedName>
</protein>
<dbReference type="EMBL" id="AP028654">
    <property type="protein sequence ID" value="BEP30328.1"/>
    <property type="molecule type" value="Genomic_DNA"/>
</dbReference>
<dbReference type="SUPFAM" id="SSF103642">
    <property type="entry name" value="Sec-C motif"/>
    <property type="match status" value="1"/>
</dbReference>
<accession>A0AAU9E9Z4</accession>
<dbReference type="PANTHER" id="PTHR33747">
    <property type="entry name" value="UPF0225 PROTEIN SCO1677"/>
    <property type="match status" value="1"/>
</dbReference>
<dbReference type="KEGG" id="hprf:HLPR_26590"/>
<reference evidence="1 2" key="1">
    <citation type="submission" date="2023-08" db="EMBL/GenBank/DDBJ databases">
        <title>Helicovermis profunda gen. nov., sp. nov., a novel mesophilic, fermentative bacterium within the Bacillota from a deep-sea hydrothermal vent chimney.</title>
        <authorList>
            <person name="Miyazaki U."/>
            <person name="Mizutani D."/>
            <person name="Hashimoto Y."/>
            <person name="Tame A."/>
            <person name="Sawayama S."/>
            <person name="Miyazaki J."/>
            <person name="Takai K."/>
            <person name="Nakagawa S."/>
        </authorList>
    </citation>
    <scope>NUCLEOTIDE SEQUENCE [LARGE SCALE GENOMIC DNA]</scope>
    <source>
        <strain evidence="1 2">S502</strain>
    </source>
</reference>
<sequence>MNQLTEYIIALSNLYGLVHKDKVMDIFNRQNEYQITLSDVEEFLDNPLKELKNVFICSHQDYFVHEAILENNEFELLLKKKDDKPYYVPVKDELLKYVDESYFEKSKEYNNLLSYLQKNFFKGDEEKAEWICEDIHGFCEFGLDMQTILDAFIGRNITFKDMNQINEVIQLVMELSNNIRIWENNGYTPKEIFEKFEKPNLKSLPDKPFSVKKNKIGRNDPCPCGSGKKYKKCCLGKE</sequence>
<dbReference type="Proteomes" id="UP001321786">
    <property type="component" value="Chromosome"/>
</dbReference>
<gene>
    <name evidence="1" type="ORF">HLPR_26590</name>
</gene>
<dbReference type="AlphaFoldDB" id="A0AAU9E9Z4"/>
<evidence type="ECO:0008006" key="3">
    <source>
        <dbReference type="Google" id="ProtNLM"/>
    </source>
</evidence>
<proteinExistence type="predicted"/>
<dbReference type="RefSeq" id="WP_338535919.1">
    <property type="nucleotide sequence ID" value="NZ_AP028654.1"/>
</dbReference>
<evidence type="ECO:0000313" key="2">
    <source>
        <dbReference type="Proteomes" id="UP001321786"/>
    </source>
</evidence>
<keyword evidence="2" id="KW-1185">Reference proteome</keyword>